<evidence type="ECO:0000256" key="2">
    <source>
        <dbReference type="ARBA" id="ARBA00022605"/>
    </source>
</evidence>
<dbReference type="InterPro" id="IPR049704">
    <property type="entry name" value="Aminotrans_3_PPA_site"/>
</dbReference>
<dbReference type="FunFam" id="3.40.640.10:FF:000004">
    <property type="entry name" value="Acetylornithine aminotransferase"/>
    <property type="match status" value="1"/>
</dbReference>
<dbReference type="InterPro" id="IPR015422">
    <property type="entry name" value="PyrdxlP-dep_Trfase_small"/>
</dbReference>
<dbReference type="GO" id="GO:0042802">
    <property type="term" value="F:identical protein binding"/>
    <property type="evidence" value="ECO:0007669"/>
    <property type="project" value="TreeGrafter"/>
</dbReference>
<dbReference type="EC" id="2.6.1.11" evidence="5"/>
<comment type="caution">
    <text evidence="6">The sequence shown here is derived from an EMBL/GenBank/DDBJ whole genome shotgun (WGS) entry which is preliminary data.</text>
</comment>
<dbReference type="InterPro" id="IPR015421">
    <property type="entry name" value="PyrdxlP-dep_Trfase_major"/>
</dbReference>
<comment type="subunit">
    <text evidence="5">Homodimer.</text>
</comment>
<organism evidence="6 7">
    <name type="scientific">Halalkalibacter oceani</name>
    <dbReference type="NCBI Taxonomy" id="1653776"/>
    <lineage>
        <taxon>Bacteria</taxon>
        <taxon>Bacillati</taxon>
        <taxon>Bacillota</taxon>
        <taxon>Bacilli</taxon>
        <taxon>Bacillales</taxon>
        <taxon>Bacillaceae</taxon>
        <taxon>Halalkalibacter</taxon>
    </lineage>
</organism>
<dbReference type="HAMAP" id="MF_01107">
    <property type="entry name" value="ArgD_aminotrans_3"/>
    <property type="match status" value="1"/>
</dbReference>
<keyword evidence="5" id="KW-0055">Arginine biosynthesis</keyword>
<feature type="binding site" evidence="5">
    <location>
        <position position="125"/>
    </location>
    <ligand>
        <name>N(2)-acetyl-L-ornithine</name>
        <dbReference type="ChEBI" id="CHEBI:57805"/>
    </ligand>
</feature>
<keyword evidence="2 5" id="KW-0028">Amino-acid biosynthesis</keyword>
<feature type="binding site" evidence="5">
    <location>
        <position position="264"/>
    </location>
    <ligand>
        <name>N(2)-acetyl-L-ornithine</name>
        <dbReference type="ChEBI" id="CHEBI:57805"/>
    </ligand>
</feature>
<sequence length="388" mass="41510">MSALFPTYARWDVTAVKGEGATLTDKDGKQYLDFIAGIAVCNLGHCHPKVNAALEKQLHSLWHVSNLFQIEGQERVAQLLVDHSVGDYVFFCNSGAEANEAAIKLARKATGKHHIVSMKQSFHGRTLGSMAATGQEKIHAGFGPLLTEFTYVTLNDEKELAGAVTADTAAIIVEVIQGEGGVLPMSKEYAKKLSQICEQYQCLLIVDEVQTGIGRTGTAFAYEQLELSPDIITVAKGLGNGFPVGALIGKKELKEAFSPGSHGSTFGGNPLAMAAAEAVVTEVFTPEFLADVQQKGDYFKQRLEQALASFSIVKEVRGNGLILGVACHVEAAPIITECRERGLLVLPAGPNVVRLLPPLIVSNEELNRATGILAEAIAAVNEKEQLSI</sequence>
<evidence type="ECO:0000256" key="5">
    <source>
        <dbReference type="HAMAP-Rule" id="MF_01107"/>
    </source>
</evidence>
<dbReference type="SUPFAM" id="SSF53383">
    <property type="entry name" value="PLP-dependent transferases"/>
    <property type="match status" value="1"/>
</dbReference>
<dbReference type="RefSeq" id="WP_251225256.1">
    <property type="nucleotide sequence ID" value="NZ_JAMBOL010000046.1"/>
</dbReference>
<dbReference type="InterPro" id="IPR005814">
    <property type="entry name" value="Aminotrans_3"/>
</dbReference>
<proteinExistence type="inferred from homology"/>
<dbReference type="Proteomes" id="UP001139179">
    <property type="component" value="Unassembled WGS sequence"/>
</dbReference>
<dbReference type="Gene3D" id="3.90.1150.10">
    <property type="entry name" value="Aspartate Aminotransferase, domain 1"/>
    <property type="match status" value="1"/>
</dbReference>
<dbReference type="PROSITE" id="PS00600">
    <property type="entry name" value="AA_TRANSFER_CLASS_3"/>
    <property type="match status" value="1"/>
</dbReference>
<reference evidence="6" key="1">
    <citation type="submission" date="2022-05" db="EMBL/GenBank/DDBJ databases">
        <title>Comparative Genomics of Spacecraft Associated Microbes.</title>
        <authorList>
            <person name="Tran M.T."/>
            <person name="Wright A."/>
            <person name="Seuylemezian A."/>
            <person name="Eisen J."/>
            <person name="Coil D."/>
        </authorList>
    </citation>
    <scope>NUCLEOTIDE SEQUENCE</scope>
    <source>
        <strain evidence="6">214.1.1</strain>
    </source>
</reference>
<dbReference type="GO" id="GO:0030170">
    <property type="term" value="F:pyridoxal phosphate binding"/>
    <property type="evidence" value="ECO:0007669"/>
    <property type="project" value="InterPro"/>
</dbReference>
<dbReference type="PANTHER" id="PTHR11986:SF79">
    <property type="entry name" value="ACETYLORNITHINE AMINOTRANSFERASE, MITOCHONDRIAL"/>
    <property type="match status" value="1"/>
</dbReference>
<keyword evidence="3 5" id="KW-0808">Transferase</keyword>
<gene>
    <name evidence="5" type="primary">argD</name>
    <name evidence="6" type="ORF">M3202_21440</name>
</gene>
<feature type="binding site" evidence="5">
    <location>
        <position position="265"/>
    </location>
    <ligand>
        <name>pyridoxal 5'-phosphate</name>
        <dbReference type="ChEBI" id="CHEBI:597326"/>
    </ligand>
</feature>
<keyword evidence="5" id="KW-0963">Cytoplasm</keyword>
<comment type="cofactor">
    <cofactor evidence="5">
        <name>pyridoxal 5'-phosphate</name>
        <dbReference type="ChEBI" id="CHEBI:597326"/>
    </cofactor>
    <text evidence="5">Binds 1 pyridoxal phosphate per subunit.</text>
</comment>
<evidence type="ECO:0000256" key="4">
    <source>
        <dbReference type="ARBA" id="ARBA00022898"/>
    </source>
</evidence>
<feature type="modified residue" description="N6-(pyridoxal phosphate)lysine" evidence="5">
    <location>
        <position position="236"/>
    </location>
</feature>
<evidence type="ECO:0000313" key="7">
    <source>
        <dbReference type="Proteomes" id="UP001139179"/>
    </source>
</evidence>
<evidence type="ECO:0000313" key="6">
    <source>
        <dbReference type="EMBL" id="MCM3716609.1"/>
    </source>
</evidence>
<comment type="similarity">
    <text evidence="5">Belongs to the class-III pyridoxal-phosphate-dependent aminotransferase family. ArgD subfamily.</text>
</comment>
<dbReference type="NCBIfam" id="TIGR00707">
    <property type="entry name" value="argD"/>
    <property type="match status" value="1"/>
</dbReference>
<dbReference type="GO" id="GO:0005737">
    <property type="term" value="C:cytoplasm"/>
    <property type="evidence" value="ECO:0007669"/>
    <property type="project" value="UniProtKB-SubCell"/>
</dbReference>
<dbReference type="AlphaFoldDB" id="A0A9X2DTB9"/>
<evidence type="ECO:0000256" key="3">
    <source>
        <dbReference type="ARBA" id="ARBA00022679"/>
    </source>
</evidence>
<name>A0A9X2DTB9_9BACI</name>
<dbReference type="InterPro" id="IPR050103">
    <property type="entry name" value="Class-III_PLP-dep_AT"/>
</dbReference>
<dbReference type="PIRSF" id="PIRSF000521">
    <property type="entry name" value="Transaminase_4ab_Lys_Orn"/>
    <property type="match status" value="1"/>
</dbReference>
<dbReference type="Pfam" id="PF00202">
    <property type="entry name" value="Aminotran_3"/>
    <property type="match status" value="1"/>
</dbReference>
<feature type="binding site" evidence="5">
    <location>
        <begin position="207"/>
        <end position="210"/>
    </location>
    <ligand>
        <name>pyridoxal 5'-phosphate</name>
        <dbReference type="ChEBI" id="CHEBI:597326"/>
    </ligand>
</feature>
<dbReference type="InterPro" id="IPR004636">
    <property type="entry name" value="AcOrn/SuccOrn_fam"/>
</dbReference>
<keyword evidence="1 5" id="KW-0032">Aminotransferase</keyword>
<accession>A0A9X2DTB9</accession>
<dbReference type="GO" id="GO:0003992">
    <property type="term" value="F:N2-acetyl-L-ornithine:2-oxoglutarate 5-aminotransferase activity"/>
    <property type="evidence" value="ECO:0007669"/>
    <property type="project" value="UniProtKB-UniRule"/>
</dbReference>
<dbReference type="GO" id="GO:0006526">
    <property type="term" value="P:L-arginine biosynthetic process"/>
    <property type="evidence" value="ECO:0007669"/>
    <property type="project" value="UniProtKB-UniRule"/>
</dbReference>
<dbReference type="CDD" id="cd00610">
    <property type="entry name" value="OAT_like"/>
    <property type="match status" value="1"/>
</dbReference>
<feature type="binding site" evidence="5">
    <location>
        <position position="122"/>
    </location>
    <ligand>
        <name>pyridoxal 5'-phosphate</name>
        <dbReference type="ChEBI" id="CHEBI:597326"/>
    </ligand>
</feature>
<dbReference type="EMBL" id="JAMBOL010000046">
    <property type="protein sequence ID" value="MCM3716609.1"/>
    <property type="molecule type" value="Genomic_DNA"/>
</dbReference>
<dbReference type="NCBIfam" id="NF002797">
    <property type="entry name" value="PRK02936.1"/>
    <property type="match status" value="1"/>
</dbReference>
<comment type="miscellaneous">
    <text evidence="5">May also have succinyldiaminopimelate aminotransferase activity, thus carrying out the corresponding step in lysine biosynthesis.</text>
</comment>
<dbReference type="Gene3D" id="3.40.640.10">
    <property type="entry name" value="Type I PLP-dependent aspartate aminotransferase-like (Major domain)"/>
    <property type="match status" value="1"/>
</dbReference>
<protein>
    <recommendedName>
        <fullName evidence="5">Acetylornithine aminotransferase</fullName>
        <shortName evidence="5">ACOAT</shortName>
        <ecNumber evidence="5">2.6.1.11</ecNumber>
    </recommendedName>
</protein>
<evidence type="ECO:0000256" key="1">
    <source>
        <dbReference type="ARBA" id="ARBA00022576"/>
    </source>
</evidence>
<dbReference type="InterPro" id="IPR015424">
    <property type="entry name" value="PyrdxlP-dep_Trfase"/>
</dbReference>
<dbReference type="PANTHER" id="PTHR11986">
    <property type="entry name" value="AMINOTRANSFERASE CLASS III"/>
    <property type="match status" value="1"/>
</dbReference>
<comment type="catalytic activity">
    <reaction evidence="5">
        <text>N(2)-acetyl-L-ornithine + 2-oxoglutarate = N-acetyl-L-glutamate 5-semialdehyde + L-glutamate</text>
        <dbReference type="Rhea" id="RHEA:18049"/>
        <dbReference type="ChEBI" id="CHEBI:16810"/>
        <dbReference type="ChEBI" id="CHEBI:29123"/>
        <dbReference type="ChEBI" id="CHEBI:29985"/>
        <dbReference type="ChEBI" id="CHEBI:57805"/>
        <dbReference type="EC" id="2.6.1.11"/>
    </reaction>
</comment>
<feature type="binding site" evidence="5">
    <location>
        <begin position="95"/>
        <end position="96"/>
    </location>
    <ligand>
        <name>pyridoxal 5'-phosphate</name>
        <dbReference type="ChEBI" id="CHEBI:597326"/>
    </ligand>
</feature>
<dbReference type="NCBIfam" id="NF002325">
    <property type="entry name" value="PRK01278.1"/>
    <property type="match status" value="1"/>
</dbReference>
<comment type="pathway">
    <text evidence="5">Amino-acid biosynthesis; L-arginine biosynthesis; N(2)-acetyl-L-ornithine from L-glutamate: step 4/4.</text>
</comment>
<keyword evidence="4 5" id="KW-0663">Pyridoxal phosphate</keyword>
<keyword evidence="7" id="KW-1185">Reference proteome</keyword>
<comment type="subcellular location">
    <subcellularLocation>
        <location evidence="5">Cytoplasm</location>
    </subcellularLocation>
</comment>